<gene>
    <name evidence="2" type="ORF">HYX28_09070</name>
</gene>
<protein>
    <submittedName>
        <fullName evidence="2">Uncharacterized protein</fullName>
    </submittedName>
</protein>
<accession>A0A932A926</accession>
<name>A0A932A926_9BACT</name>
<feature type="compositionally biased region" description="Basic and acidic residues" evidence="1">
    <location>
        <begin position="236"/>
        <end position="248"/>
    </location>
</feature>
<feature type="compositionally biased region" description="Acidic residues" evidence="1">
    <location>
        <begin position="166"/>
        <end position="180"/>
    </location>
</feature>
<evidence type="ECO:0000313" key="2">
    <source>
        <dbReference type="EMBL" id="MBI2678920.1"/>
    </source>
</evidence>
<evidence type="ECO:0000313" key="3">
    <source>
        <dbReference type="Proteomes" id="UP000779809"/>
    </source>
</evidence>
<dbReference type="AlphaFoldDB" id="A0A932A926"/>
<comment type="caution">
    <text evidence="2">The sequence shown here is derived from an EMBL/GenBank/DDBJ whole genome shotgun (WGS) entry which is preliminary data.</text>
</comment>
<feature type="region of interest" description="Disordered" evidence="1">
    <location>
        <begin position="1"/>
        <end position="52"/>
    </location>
</feature>
<evidence type="ECO:0000256" key="1">
    <source>
        <dbReference type="SAM" id="MobiDB-lite"/>
    </source>
</evidence>
<feature type="region of interest" description="Disordered" evidence="1">
    <location>
        <begin position="142"/>
        <end position="248"/>
    </location>
</feature>
<proteinExistence type="predicted"/>
<organism evidence="2 3">
    <name type="scientific">Candidatus Korobacter versatilis</name>
    <dbReference type="NCBI Taxonomy" id="658062"/>
    <lineage>
        <taxon>Bacteria</taxon>
        <taxon>Pseudomonadati</taxon>
        <taxon>Acidobacteriota</taxon>
        <taxon>Terriglobia</taxon>
        <taxon>Terriglobales</taxon>
        <taxon>Candidatus Korobacteraceae</taxon>
        <taxon>Candidatus Korobacter</taxon>
    </lineage>
</organism>
<dbReference type="Proteomes" id="UP000779809">
    <property type="component" value="Unassembled WGS sequence"/>
</dbReference>
<feature type="compositionally biased region" description="Low complexity" evidence="1">
    <location>
        <begin position="1"/>
        <end position="19"/>
    </location>
</feature>
<feature type="compositionally biased region" description="Pro residues" evidence="1">
    <location>
        <begin position="36"/>
        <end position="50"/>
    </location>
</feature>
<reference evidence="2" key="1">
    <citation type="submission" date="2020-07" db="EMBL/GenBank/DDBJ databases">
        <title>Huge and variable diversity of episymbiotic CPR bacteria and DPANN archaea in groundwater ecosystems.</title>
        <authorList>
            <person name="He C.Y."/>
            <person name="Keren R."/>
            <person name="Whittaker M."/>
            <person name="Farag I.F."/>
            <person name="Doudna J."/>
            <person name="Cate J.H.D."/>
            <person name="Banfield J.F."/>
        </authorList>
    </citation>
    <scope>NUCLEOTIDE SEQUENCE</scope>
    <source>
        <strain evidence="2">NC_groundwater_580_Pr5_B-0.1um_64_19</strain>
    </source>
</reference>
<feature type="compositionally biased region" description="Low complexity" evidence="1">
    <location>
        <begin position="181"/>
        <end position="230"/>
    </location>
</feature>
<sequence length="248" mass="26693">MTATKTPAKTAAAKPFTTKAKGKNGKHQAQAEQPVQAPPPPKPEQLPPTRPTVTFNHGKLSILANNSTMADVLNSVRAQTGAQFEMGGVSSADRVYAKLGPGAPKDILAALLDGSRFNFAIVGSPTDPALVARVVLMPKAGAPSATETTVASNPVPRPMVQRPDPDEQSDEEGPPEDAPAEEIQQAQPEQQQPQQEQQQPGQVKTPEQLLQELQQMQQQQQQQNPNAQPQNPQPIPDREIPDDQNRNN</sequence>
<dbReference type="EMBL" id="JACPNR010000011">
    <property type="protein sequence ID" value="MBI2678920.1"/>
    <property type="molecule type" value="Genomic_DNA"/>
</dbReference>